<evidence type="ECO:0008006" key="4">
    <source>
        <dbReference type="Google" id="ProtNLM"/>
    </source>
</evidence>
<evidence type="ECO:0000313" key="2">
    <source>
        <dbReference type="EMBL" id="QVI64158.1"/>
    </source>
</evidence>
<keyword evidence="3" id="KW-1185">Reference proteome</keyword>
<name>A0ABX8DAQ2_9CELL</name>
<organism evidence="2 3">
    <name type="scientific">Cellulomonas wangleii</name>
    <dbReference type="NCBI Taxonomy" id="2816956"/>
    <lineage>
        <taxon>Bacteria</taxon>
        <taxon>Bacillati</taxon>
        <taxon>Actinomycetota</taxon>
        <taxon>Actinomycetes</taxon>
        <taxon>Micrococcales</taxon>
        <taxon>Cellulomonadaceae</taxon>
        <taxon>Cellulomonas</taxon>
    </lineage>
</organism>
<evidence type="ECO:0000313" key="3">
    <source>
        <dbReference type="Proteomes" id="UP000677804"/>
    </source>
</evidence>
<accession>A0ABX8DAQ2</accession>
<evidence type="ECO:0000256" key="1">
    <source>
        <dbReference type="SAM" id="MobiDB-lite"/>
    </source>
</evidence>
<dbReference type="Proteomes" id="UP000677804">
    <property type="component" value="Chromosome"/>
</dbReference>
<feature type="region of interest" description="Disordered" evidence="1">
    <location>
        <begin position="98"/>
        <end position="120"/>
    </location>
</feature>
<dbReference type="EMBL" id="CP074405">
    <property type="protein sequence ID" value="QVI64158.1"/>
    <property type="molecule type" value="Genomic_DNA"/>
</dbReference>
<protein>
    <recommendedName>
        <fullName evidence="4">EF-hand domain-containing protein</fullName>
    </recommendedName>
</protein>
<proteinExistence type="predicted"/>
<sequence length="120" mass="13125">MTLLLVALLVAAVALVAVPSRPDGESPWVAFRRGLRARRDPDVEQAEAARAAAARPVDLSLADFLRATASEGDGYLHPDELAEDLRLARERAAHVLRVGRDATRTHDTRADEPRSEDAHR</sequence>
<reference evidence="2 3" key="1">
    <citation type="submission" date="2021-05" db="EMBL/GenBank/DDBJ databases">
        <title>Novel species in genus Cellulomonas.</title>
        <authorList>
            <person name="Zhang G."/>
        </authorList>
    </citation>
    <scope>NUCLEOTIDE SEQUENCE [LARGE SCALE GENOMIC DNA]</scope>
    <source>
        <strain evidence="3">zg-ZUI222</strain>
    </source>
</reference>
<gene>
    <name evidence="2" type="ORF">KG103_07380</name>
</gene>